<dbReference type="AlphaFoldDB" id="A0A6J4JEK8"/>
<dbReference type="EMBL" id="CADCTH010000433">
    <property type="protein sequence ID" value="CAA9277688.1"/>
    <property type="molecule type" value="Genomic_DNA"/>
</dbReference>
<evidence type="ECO:0000256" key="2">
    <source>
        <dbReference type="ARBA" id="ARBA00022737"/>
    </source>
</evidence>
<evidence type="ECO:0000256" key="1">
    <source>
        <dbReference type="ARBA" id="ARBA00022679"/>
    </source>
</evidence>
<dbReference type="GO" id="GO:0016740">
    <property type="term" value="F:transferase activity"/>
    <property type="evidence" value="ECO:0007669"/>
    <property type="project" value="UniProtKB-KW"/>
</dbReference>
<proteinExistence type="predicted"/>
<sequence>MRRTDVVQAINRARGGALARQVEGGAGLRAEHGVRIVRLSPRTTVRIGRGVLLAHDVGLHLRDRGAVIDIGDGTFVNHRSEIIAHERVSIGRNCLFAWDVQVLDSDSHSLDGGARTAPVRVEDGVWVGCRATILKGVTIGEGAVVAAGSVVTKDVPPRALAAGNPARVVREGVTWVE</sequence>
<dbReference type="PANTHER" id="PTHR23416">
    <property type="entry name" value="SIALIC ACID SYNTHASE-RELATED"/>
    <property type="match status" value="1"/>
</dbReference>
<evidence type="ECO:0000313" key="3">
    <source>
        <dbReference type="EMBL" id="CAA9277688.1"/>
    </source>
</evidence>
<dbReference type="SUPFAM" id="SSF51161">
    <property type="entry name" value="Trimeric LpxA-like enzymes"/>
    <property type="match status" value="1"/>
</dbReference>
<protein>
    <submittedName>
        <fullName evidence="3">Acetyltransferase</fullName>
    </submittedName>
</protein>
<keyword evidence="2" id="KW-0677">Repeat</keyword>
<dbReference type="InterPro" id="IPR001451">
    <property type="entry name" value="Hexapep"/>
</dbReference>
<organism evidence="3">
    <name type="scientific">uncultured Actinomycetospora sp</name>
    <dbReference type="NCBI Taxonomy" id="1135996"/>
    <lineage>
        <taxon>Bacteria</taxon>
        <taxon>Bacillati</taxon>
        <taxon>Actinomycetota</taxon>
        <taxon>Actinomycetes</taxon>
        <taxon>Pseudonocardiales</taxon>
        <taxon>Pseudonocardiaceae</taxon>
        <taxon>Actinomycetospora</taxon>
        <taxon>environmental samples</taxon>
    </lineage>
</organism>
<dbReference type="InterPro" id="IPR051159">
    <property type="entry name" value="Hexapeptide_acetyltransf"/>
</dbReference>
<dbReference type="CDD" id="cd04647">
    <property type="entry name" value="LbH_MAT_like"/>
    <property type="match status" value="1"/>
</dbReference>
<keyword evidence="1 3" id="KW-0808">Transferase</keyword>
<reference evidence="3" key="1">
    <citation type="submission" date="2020-02" db="EMBL/GenBank/DDBJ databases">
        <authorList>
            <person name="Meier V. D."/>
        </authorList>
    </citation>
    <scope>NUCLEOTIDE SEQUENCE</scope>
    <source>
        <strain evidence="3">AVDCRST_MAG54</strain>
    </source>
</reference>
<gene>
    <name evidence="3" type="ORF">AVDCRST_MAG54-3362</name>
</gene>
<dbReference type="Gene3D" id="2.160.10.10">
    <property type="entry name" value="Hexapeptide repeat proteins"/>
    <property type="match status" value="1"/>
</dbReference>
<dbReference type="PROSITE" id="PS00101">
    <property type="entry name" value="HEXAPEP_TRANSFERASES"/>
    <property type="match status" value="1"/>
</dbReference>
<dbReference type="InterPro" id="IPR011004">
    <property type="entry name" value="Trimer_LpxA-like_sf"/>
</dbReference>
<dbReference type="Pfam" id="PF00132">
    <property type="entry name" value="Hexapep"/>
    <property type="match status" value="1"/>
</dbReference>
<dbReference type="InterPro" id="IPR018357">
    <property type="entry name" value="Hexapep_transf_CS"/>
</dbReference>
<accession>A0A6J4JEK8</accession>
<dbReference type="PANTHER" id="PTHR23416:SF78">
    <property type="entry name" value="LIPOPOLYSACCHARIDE BIOSYNTHESIS O-ACETYL TRANSFERASE WBBJ-RELATED"/>
    <property type="match status" value="1"/>
</dbReference>
<name>A0A6J4JEK8_9PSEU</name>